<evidence type="ECO:0000256" key="1">
    <source>
        <dbReference type="SAM" id="Phobius"/>
    </source>
</evidence>
<evidence type="ECO:0000313" key="2">
    <source>
        <dbReference type="EMBL" id="MFC4605586.1"/>
    </source>
</evidence>
<feature type="transmembrane region" description="Helical" evidence="1">
    <location>
        <begin position="62"/>
        <end position="82"/>
    </location>
</feature>
<gene>
    <name evidence="2" type="ORF">ACFO6S_17945</name>
</gene>
<reference evidence="3" key="1">
    <citation type="journal article" date="2019" name="Int. J. Syst. Evol. Microbiol.">
        <title>The Global Catalogue of Microorganisms (GCM) 10K type strain sequencing project: providing services to taxonomists for standard genome sequencing and annotation.</title>
        <authorList>
            <consortium name="The Broad Institute Genomics Platform"/>
            <consortium name="The Broad Institute Genome Sequencing Center for Infectious Disease"/>
            <person name="Wu L."/>
            <person name="Ma J."/>
        </authorList>
    </citation>
    <scope>NUCLEOTIDE SEQUENCE [LARGE SCALE GENOMIC DNA]</scope>
    <source>
        <strain evidence="3">CCUG 54520</strain>
    </source>
</reference>
<keyword evidence="3" id="KW-1185">Reference proteome</keyword>
<keyword evidence="1" id="KW-0472">Membrane</keyword>
<keyword evidence="1" id="KW-0812">Transmembrane</keyword>
<evidence type="ECO:0008006" key="4">
    <source>
        <dbReference type="Google" id="ProtNLM"/>
    </source>
</evidence>
<accession>A0ABV9FU80</accession>
<feature type="transmembrane region" description="Helical" evidence="1">
    <location>
        <begin position="88"/>
        <end position="107"/>
    </location>
</feature>
<organism evidence="2 3">
    <name type="scientific">Rhodococcus kronopolitis</name>
    <dbReference type="NCBI Taxonomy" id="1460226"/>
    <lineage>
        <taxon>Bacteria</taxon>
        <taxon>Bacillati</taxon>
        <taxon>Actinomycetota</taxon>
        <taxon>Actinomycetes</taxon>
        <taxon>Mycobacteriales</taxon>
        <taxon>Nocardiaceae</taxon>
        <taxon>Rhodococcus</taxon>
    </lineage>
</organism>
<comment type="caution">
    <text evidence="2">The sequence shown here is derived from an EMBL/GenBank/DDBJ whole genome shotgun (WGS) entry which is preliminary data.</text>
</comment>
<dbReference type="Proteomes" id="UP001595914">
    <property type="component" value="Unassembled WGS sequence"/>
</dbReference>
<sequence length="141" mass="14709">MHDINRDERGKRVTVLGDKIAALLLVVVGVVHVLPGVVALSPRRAPAVYGITLDDPDLVLLLRHRAIVLALIGVGLIIGAFTPPVRPVVVGAALISLVSFIGLTVRARPGGVNAETRRVAWIDVGAVGLLVIASCLLVVAN</sequence>
<evidence type="ECO:0000313" key="3">
    <source>
        <dbReference type="Proteomes" id="UP001595914"/>
    </source>
</evidence>
<proteinExistence type="predicted"/>
<protein>
    <recommendedName>
        <fullName evidence="4">Phosphopantetheine adenylyltransferase</fullName>
    </recommendedName>
</protein>
<dbReference type="EMBL" id="JBHSFO010000012">
    <property type="protein sequence ID" value="MFC4605586.1"/>
    <property type="molecule type" value="Genomic_DNA"/>
</dbReference>
<feature type="transmembrane region" description="Helical" evidence="1">
    <location>
        <begin position="119"/>
        <end position="140"/>
    </location>
</feature>
<dbReference type="RefSeq" id="WP_378419298.1">
    <property type="nucleotide sequence ID" value="NZ_JBHSFO010000012.1"/>
</dbReference>
<name>A0ABV9FU80_9NOCA</name>
<feature type="transmembrane region" description="Helical" evidence="1">
    <location>
        <begin position="20"/>
        <end position="41"/>
    </location>
</feature>
<keyword evidence="1" id="KW-1133">Transmembrane helix</keyword>